<keyword evidence="1 2" id="KW-0238">DNA-binding</keyword>
<name>A0ABS6G222_9FIRM</name>
<dbReference type="PANTHER" id="PTHR43479:SF11">
    <property type="entry name" value="ACREF_ENVCD OPERON REPRESSOR-RELATED"/>
    <property type="match status" value="1"/>
</dbReference>
<evidence type="ECO:0000313" key="5">
    <source>
        <dbReference type="Proteomes" id="UP000779508"/>
    </source>
</evidence>
<dbReference type="Proteomes" id="UP000779508">
    <property type="component" value="Unassembled WGS sequence"/>
</dbReference>
<proteinExistence type="predicted"/>
<dbReference type="InterPro" id="IPR050624">
    <property type="entry name" value="HTH-type_Tx_Regulator"/>
</dbReference>
<evidence type="ECO:0000256" key="1">
    <source>
        <dbReference type="ARBA" id="ARBA00023125"/>
    </source>
</evidence>
<evidence type="ECO:0000256" key="2">
    <source>
        <dbReference type="PROSITE-ProRule" id="PRU00335"/>
    </source>
</evidence>
<dbReference type="PROSITE" id="PS50977">
    <property type="entry name" value="HTH_TETR_2"/>
    <property type="match status" value="1"/>
</dbReference>
<dbReference type="InterPro" id="IPR001647">
    <property type="entry name" value="HTH_TetR"/>
</dbReference>
<dbReference type="EMBL" id="JAHLQK010000003">
    <property type="protein sequence ID" value="MBU5676523.1"/>
    <property type="molecule type" value="Genomic_DNA"/>
</dbReference>
<comment type="caution">
    <text evidence="4">The sequence shown here is derived from an EMBL/GenBank/DDBJ whole genome shotgun (WGS) entry which is preliminary data.</text>
</comment>
<dbReference type="PANTHER" id="PTHR43479">
    <property type="entry name" value="ACREF/ENVCD OPERON REPRESSOR-RELATED"/>
    <property type="match status" value="1"/>
</dbReference>
<gene>
    <name evidence="4" type="ORF">KQI88_08845</name>
</gene>
<evidence type="ECO:0000259" key="3">
    <source>
        <dbReference type="PROSITE" id="PS50977"/>
    </source>
</evidence>
<dbReference type="InterPro" id="IPR041490">
    <property type="entry name" value="KstR2_TetR_C"/>
</dbReference>
<evidence type="ECO:0000313" key="4">
    <source>
        <dbReference type="EMBL" id="MBU5676523.1"/>
    </source>
</evidence>
<sequence length="195" mass="22387">MNSLKEQKRIDIIEAATKIFRRYGFHKAKIEVIAKEAGIGKGTVYEYFDSKKDLFEQMIKYMAETYLNMAREAMDIAETVKEKLMAFAQHHGNFVSEHMDMAENVIPGPGFLSEEMKYQMIEMKQSIFLLIDEALEMGIETGELRPDLNKRIATFSILGAINHNYALQVYFESVNPKDIDSRPIIDTVFNGLSNK</sequence>
<protein>
    <submittedName>
        <fullName evidence="4">TetR/AcrR family transcriptional regulator</fullName>
    </submittedName>
</protein>
<dbReference type="Pfam" id="PF00440">
    <property type="entry name" value="TetR_N"/>
    <property type="match status" value="1"/>
</dbReference>
<organism evidence="4 5">
    <name type="scientific">Alkaliphilus flagellatus</name>
    <dbReference type="NCBI Taxonomy" id="2841507"/>
    <lineage>
        <taxon>Bacteria</taxon>
        <taxon>Bacillati</taxon>
        <taxon>Bacillota</taxon>
        <taxon>Clostridia</taxon>
        <taxon>Peptostreptococcales</taxon>
        <taxon>Natronincolaceae</taxon>
        <taxon>Alkaliphilus</taxon>
    </lineage>
</organism>
<feature type="domain" description="HTH tetR-type" evidence="3">
    <location>
        <begin position="6"/>
        <end position="66"/>
    </location>
</feature>
<dbReference type="Pfam" id="PF17932">
    <property type="entry name" value="TetR_C_24"/>
    <property type="match status" value="1"/>
</dbReference>
<accession>A0ABS6G222</accession>
<keyword evidence="5" id="KW-1185">Reference proteome</keyword>
<dbReference type="RefSeq" id="WP_216416350.1">
    <property type="nucleotide sequence ID" value="NZ_JAHLQK010000003.1"/>
</dbReference>
<reference evidence="4 5" key="1">
    <citation type="submission" date="2021-06" db="EMBL/GenBank/DDBJ databases">
        <authorList>
            <person name="Sun Q."/>
            <person name="Li D."/>
        </authorList>
    </citation>
    <scope>NUCLEOTIDE SEQUENCE [LARGE SCALE GENOMIC DNA]</scope>
    <source>
        <strain evidence="4 5">MSJ-5</strain>
    </source>
</reference>
<feature type="DNA-binding region" description="H-T-H motif" evidence="2">
    <location>
        <begin position="29"/>
        <end position="48"/>
    </location>
</feature>